<dbReference type="RefSeq" id="WP_022390371.1">
    <property type="nucleotide sequence ID" value="NZ_CAUBCP010000033.1"/>
</dbReference>
<evidence type="ECO:0000256" key="4">
    <source>
        <dbReference type="ARBA" id="ARBA00022692"/>
    </source>
</evidence>
<name>A0A316R1Y8_9BACT</name>
<dbReference type="InterPro" id="IPR012910">
    <property type="entry name" value="Plug_dom"/>
</dbReference>
<comment type="subcellular location">
    <subcellularLocation>
        <location evidence="1 7">Cell outer membrane</location>
        <topology evidence="1 7">Multi-pass membrane protein</topology>
    </subcellularLocation>
</comment>
<accession>A0A316R1Y8</accession>
<evidence type="ECO:0000313" key="9">
    <source>
        <dbReference type="EMBL" id="HBJ09132.1"/>
    </source>
</evidence>
<evidence type="ECO:0000313" key="10">
    <source>
        <dbReference type="Proteomes" id="UP000262954"/>
    </source>
</evidence>
<evidence type="ECO:0000259" key="8">
    <source>
        <dbReference type="Pfam" id="PF07715"/>
    </source>
</evidence>
<sequence length="1111" mass="124018">MIKKLLLILPLFFLFYFTITLAADKHYIRGKVIDESGERLSGVTVRVKEQKSIGTSTDDKGEFSILLPENGKHLLFTYIGMNDNTVAVSSKTSYITVQMEIQSTETEQVVITGYAQTTTKKMTGSVGIIDGKKLANQPQPNIDALLQGQIAGVSVSATSGQPGKEQKIRIRGTNTLTGDADPLWVIDGVPMQNSVPEISSSEIKTGNFDNMFITGIAGINPNDIENITVLKDAAAAAIYGSRAAGGVIIVTTKKGQAGKMKINYSANLSVVMPPQKDNNLMNSKEKLTYEQTLWDEFSATDFAAGKTNYPVIGIVGIIRSGKGKFQGWTEQEQNSYIDQLGNIETDWYDELFRNAISTNHHLSLSGGTEKVTYYTSLGYTHDAGLVKKNDYDRYNFTTNLNITPSQKIKINFGIDVSYLNSKAPALESVDPFKYAYFANPYESPYNADGSYRADETYYSLGEYNNLTGSYKAPYIPACGFNIMREMNETESNTSNTNTSLRGGLEWKIIPELKFEGLASYSFSNNNSESIYGAETKAAFDNRLSVDSQSRREYASIAQNKASMNSYMVRGHFAYSDNFGKNHALSILAGAELRGSTSHTLYSKRYGYDPITENNTTPLPDPNGVGYEKLKEYLAALDLSSGQLEDEQRFASFYASADYYLMNKYIFNVSFRTDGSSNFGSKEQFNPTWALGAAWHLGEESFMKFLKPAVNRMTLRIASGFTGNISRAASPQLIIAYYDNYRNLNNNIYHIGKVVGAPNPKLRWEKTQDVKASLDFGLFNDRLSGIVEAYYRKSSDVVTSERVLSTTGYPTQKYNTAEIKNRGIEVTLNSVPVKTKDFSLNLSVNMALNRNIVSKYNPPYRNSSTSYNAEMLEGFPTDGIFSGRCTGIDPETGLYNFELRPDAVIRTKDDLHLPDNYLFYLGTPTSPLTGGFSLSADYKEFRLSVNGVYSVGAKQFEYIRPPVSYSSTEYGQEITVNEMVQTFQNDLFTQYLNVNRDMFNRWTPENKTDVSAPRLWNPYTADYGFSRQYPTETAITQGAFLTKLSYLRIKNIILGYKLPKKYIQRSKISNLDFSLSLNNFLTITQYKGMDPETPGATYPISRSVTFSVNIGF</sequence>
<keyword evidence="5 7" id="KW-0472">Membrane</keyword>
<evidence type="ECO:0000256" key="1">
    <source>
        <dbReference type="ARBA" id="ARBA00004571"/>
    </source>
</evidence>
<dbReference type="InterPro" id="IPR037066">
    <property type="entry name" value="Plug_dom_sf"/>
</dbReference>
<keyword evidence="2 7" id="KW-0813">Transport</keyword>
<reference evidence="9 10" key="1">
    <citation type="journal article" date="2018" name="Nat. Biotechnol.">
        <title>A standardized bacterial taxonomy based on genome phylogeny substantially revises the tree of life.</title>
        <authorList>
            <person name="Parks D.H."/>
            <person name="Chuvochina M."/>
            <person name="Waite D.W."/>
            <person name="Rinke C."/>
            <person name="Skarshewski A."/>
            <person name="Chaumeil P.A."/>
            <person name="Hugenholtz P."/>
        </authorList>
    </citation>
    <scope>NUCLEOTIDE SEQUENCE [LARGE SCALE GENOMIC DNA]</scope>
    <source>
        <strain evidence="9">UBA11482</strain>
    </source>
</reference>
<dbReference type="InterPro" id="IPR023996">
    <property type="entry name" value="TonB-dep_OMP_SusC/RagA"/>
</dbReference>
<dbReference type="NCBIfam" id="TIGR04057">
    <property type="entry name" value="SusC_RagA_signa"/>
    <property type="match status" value="1"/>
</dbReference>
<dbReference type="Gene3D" id="2.40.170.20">
    <property type="entry name" value="TonB-dependent receptor, beta-barrel domain"/>
    <property type="match status" value="1"/>
</dbReference>
<organism evidence="9 10">
    <name type="scientific">Coprobacter fastidiosus</name>
    <dbReference type="NCBI Taxonomy" id="1099853"/>
    <lineage>
        <taxon>Bacteria</taxon>
        <taxon>Pseudomonadati</taxon>
        <taxon>Bacteroidota</taxon>
        <taxon>Bacteroidia</taxon>
        <taxon>Bacteroidales</taxon>
        <taxon>Barnesiellaceae</taxon>
        <taxon>Coprobacter</taxon>
    </lineage>
</organism>
<dbReference type="InterPro" id="IPR023997">
    <property type="entry name" value="TonB-dep_OMP_SusC/RagA_CS"/>
</dbReference>
<protein>
    <submittedName>
        <fullName evidence="9">SusC/RagA family TonB-linked outer membrane protein</fullName>
    </submittedName>
</protein>
<dbReference type="Proteomes" id="UP000262954">
    <property type="component" value="Unassembled WGS sequence"/>
</dbReference>
<evidence type="ECO:0000256" key="5">
    <source>
        <dbReference type="ARBA" id="ARBA00023136"/>
    </source>
</evidence>
<gene>
    <name evidence="9" type="ORF">DDY73_09010</name>
</gene>
<dbReference type="NCBIfam" id="TIGR04056">
    <property type="entry name" value="OMP_RagA_SusC"/>
    <property type="match status" value="1"/>
</dbReference>
<evidence type="ECO:0000256" key="3">
    <source>
        <dbReference type="ARBA" id="ARBA00022452"/>
    </source>
</evidence>
<dbReference type="PROSITE" id="PS52016">
    <property type="entry name" value="TONB_DEPENDENT_REC_3"/>
    <property type="match status" value="1"/>
</dbReference>
<feature type="domain" description="TonB-dependent receptor plug" evidence="8">
    <location>
        <begin position="120"/>
        <end position="247"/>
    </location>
</feature>
<dbReference type="GO" id="GO:0009279">
    <property type="term" value="C:cell outer membrane"/>
    <property type="evidence" value="ECO:0007669"/>
    <property type="project" value="UniProtKB-SubCell"/>
</dbReference>
<dbReference type="SUPFAM" id="SSF56935">
    <property type="entry name" value="Porins"/>
    <property type="match status" value="1"/>
</dbReference>
<dbReference type="Gene3D" id="2.60.40.1120">
    <property type="entry name" value="Carboxypeptidase-like, regulatory domain"/>
    <property type="match status" value="1"/>
</dbReference>
<comment type="similarity">
    <text evidence="7">Belongs to the TonB-dependent receptor family.</text>
</comment>
<dbReference type="AlphaFoldDB" id="A0A316R1Y8"/>
<keyword evidence="4 7" id="KW-0812">Transmembrane</keyword>
<dbReference type="InterPro" id="IPR008969">
    <property type="entry name" value="CarboxyPept-like_regulatory"/>
</dbReference>
<proteinExistence type="inferred from homology"/>
<dbReference type="Pfam" id="PF13715">
    <property type="entry name" value="CarbopepD_reg_2"/>
    <property type="match status" value="1"/>
</dbReference>
<evidence type="ECO:0000256" key="2">
    <source>
        <dbReference type="ARBA" id="ARBA00022448"/>
    </source>
</evidence>
<dbReference type="Pfam" id="PF07715">
    <property type="entry name" value="Plug"/>
    <property type="match status" value="1"/>
</dbReference>
<dbReference type="InterPro" id="IPR036942">
    <property type="entry name" value="Beta-barrel_TonB_sf"/>
</dbReference>
<dbReference type="Gene3D" id="2.170.130.10">
    <property type="entry name" value="TonB-dependent receptor, plug domain"/>
    <property type="match status" value="1"/>
</dbReference>
<comment type="caution">
    <text evidence="9">The sequence shown here is derived from an EMBL/GenBank/DDBJ whole genome shotgun (WGS) entry which is preliminary data.</text>
</comment>
<keyword evidence="3 7" id="KW-1134">Transmembrane beta strand</keyword>
<evidence type="ECO:0000256" key="6">
    <source>
        <dbReference type="ARBA" id="ARBA00023237"/>
    </source>
</evidence>
<dbReference type="InterPro" id="IPR039426">
    <property type="entry name" value="TonB-dep_rcpt-like"/>
</dbReference>
<keyword evidence="6 7" id="KW-0998">Cell outer membrane</keyword>
<evidence type="ECO:0000256" key="7">
    <source>
        <dbReference type="PROSITE-ProRule" id="PRU01360"/>
    </source>
</evidence>
<dbReference type="EMBL" id="DNWC01000118">
    <property type="protein sequence ID" value="HBJ09132.1"/>
    <property type="molecule type" value="Genomic_DNA"/>
</dbReference>
<dbReference type="SUPFAM" id="SSF49464">
    <property type="entry name" value="Carboxypeptidase regulatory domain-like"/>
    <property type="match status" value="1"/>
</dbReference>